<feature type="compositionally biased region" description="Low complexity" evidence="12">
    <location>
        <begin position="113"/>
        <end position="124"/>
    </location>
</feature>
<evidence type="ECO:0000256" key="5">
    <source>
        <dbReference type="ARBA" id="ARBA00022771"/>
    </source>
</evidence>
<evidence type="ECO:0000256" key="12">
    <source>
        <dbReference type="SAM" id="MobiDB-lite"/>
    </source>
</evidence>
<feature type="compositionally biased region" description="Low complexity" evidence="12">
    <location>
        <begin position="131"/>
        <end position="158"/>
    </location>
</feature>
<feature type="domain" description="C2H2-type" evidence="13">
    <location>
        <begin position="449"/>
        <end position="476"/>
    </location>
</feature>
<feature type="domain" description="C2H2-type" evidence="13">
    <location>
        <begin position="477"/>
        <end position="505"/>
    </location>
</feature>
<accession>A0A6P4Y986</accession>
<evidence type="ECO:0000256" key="1">
    <source>
        <dbReference type="ARBA" id="ARBA00004123"/>
    </source>
</evidence>
<evidence type="ECO:0000256" key="10">
    <source>
        <dbReference type="ARBA" id="ARBA00023242"/>
    </source>
</evidence>
<keyword evidence="14" id="KW-1185">Reference proteome</keyword>
<dbReference type="GO" id="GO:0005694">
    <property type="term" value="C:chromosome"/>
    <property type="evidence" value="ECO:0007669"/>
    <property type="project" value="UniProtKB-ARBA"/>
</dbReference>
<keyword evidence="5 11" id="KW-0863">Zinc-finger</keyword>
<evidence type="ECO:0000313" key="14">
    <source>
        <dbReference type="Proteomes" id="UP000515135"/>
    </source>
</evidence>
<dbReference type="InterPro" id="IPR036236">
    <property type="entry name" value="Znf_C2H2_sf"/>
</dbReference>
<feature type="compositionally biased region" description="Basic and acidic residues" evidence="12">
    <location>
        <begin position="341"/>
        <end position="355"/>
    </location>
</feature>
<dbReference type="Proteomes" id="UP000515135">
    <property type="component" value="Unplaced"/>
</dbReference>
<keyword evidence="10" id="KW-0539">Nucleus</keyword>
<dbReference type="SUPFAM" id="SSF57667">
    <property type="entry name" value="beta-beta-alpha zinc fingers"/>
    <property type="match status" value="6"/>
</dbReference>
<feature type="compositionally biased region" description="Acidic residues" evidence="12">
    <location>
        <begin position="261"/>
        <end position="298"/>
    </location>
</feature>
<feature type="region of interest" description="Disordered" evidence="12">
    <location>
        <begin position="256"/>
        <end position="356"/>
    </location>
</feature>
<dbReference type="PROSITE" id="PS50157">
    <property type="entry name" value="ZINC_FINGER_C2H2_2"/>
    <property type="match status" value="6"/>
</dbReference>
<dbReference type="PANTHER" id="PTHR24379">
    <property type="entry name" value="KRAB AND ZINC FINGER DOMAIN-CONTAINING"/>
    <property type="match status" value="1"/>
</dbReference>
<dbReference type="OrthoDB" id="8117402at2759"/>
<feature type="domain" description="C2H2-type" evidence="13">
    <location>
        <begin position="364"/>
        <end position="391"/>
    </location>
</feature>
<dbReference type="FunFam" id="3.30.160.60:FF:001732">
    <property type="entry name" value="Zgc:162936"/>
    <property type="match status" value="1"/>
</dbReference>
<keyword evidence="4" id="KW-0677">Repeat</keyword>
<gene>
    <name evidence="15" type="primary">LOC109467471</name>
</gene>
<dbReference type="GO" id="GO:0003690">
    <property type="term" value="F:double-stranded DNA binding"/>
    <property type="evidence" value="ECO:0007669"/>
    <property type="project" value="UniProtKB-ARBA"/>
</dbReference>
<evidence type="ECO:0000256" key="9">
    <source>
        <dbReference type="ARBA" id="ARBA00023163"/>
    </source>
</evidence>
<dbReference type="KEGG" id="bbel:109467471"/>
<dbReference type="RefSeq" id="XP_019621038.1">
    <property type="nucleotide sequence ID" value="XM_019765479.1"/>
</dbReference>
<sequence length="796" mass="88535">MATTGGAKICGLCKEVTLAVLPRLHQEELLLELDRRNILVGETYKKESLVSKLWGLMVKEFQGTDHSVIPEAPTAATGTPHSSAAEQRTMWATLSNDLQELMETVTSTNSATATVPVTPTTNNADSHVSLTNGVGTTSTIVTTPTKSTKPTPTQPVTVSSPLRVPVLAQEVVVETTTVTSPRRSARLHNLETQVEASSSTVRNLMNIGDTVETLEESTVTKEGLGKGYLKRELRAITVTRQSCSVGSNTVVTDLGAIRELADEDQDDPDVTLSEDEEEDEVSSDEDDDGPLDDDDSDWQPESPMEDSNSDKEASGKDSNSSPIQPSEEAAPGANSQGEVSTSRHDDTANVNRDEQQGLTTSKTVKCPECEFTTTSKQRLYCHKTSHDKTRPFACDKCDYRARLKQGVKVHLKLIHGQGQVYKCKECEFSTEGRRQFFLHMSQEHGARGALCELCGHRASTPSLLKKHMYKHTGEKPYKCSQCAYAATSLSTFMRHTKTSHPGQKCFKCNFCSHLAENRNLLRKHVKTHKAEHVHKCPVRSCEFTSNESAELVLHLATKHKKHQQCSCAVCNHKTFLLRELKEHMKTTGHGKLYLCDKCGFAAKTYSSLTSHRKGHNRTSKYKCDQCSFSSCFKSIITNHSKIHGPDPFQCRHCDFKADNQTDFSIHLGKHVNSANTMTCDMCGYIAKTEEALEQHIKEHSTAEHIYRCSTRGCDFSTPDRLCFVRHETSHKPDRRFTCDHCDYRAKKKSSLATHMRIHTGEKPLKCSKCSYATSLDHLLRSHEARHKAELKAASDS</sequence>
<dbReference type="GeneID" id="109467471"/>
<evidence type="ECO:0000259" key="13">
    <source>
        <dbReference type="PROSITE" id="PS50157"/>
    </source>
</evidence>
<feature type="domain" description="C2H2-type" evidence="13">
    <location>
        <begin position="736"/>
        <end position="763"/>
    </location>
</feature>
<dbReference type="InterPro" id="IPR013087">
    <property type="entry name" value="Znf_C2H2_type"/>
</dbReference>
<name>A0A6P4Y986_BRABE</name>
<feature type="domain" description="C2H2-type" evidence="13">
    <location>
        <begin position="593"/>
        <end position="620"/>
    </location>
</feature>
<dbReference type="GO" id="GO:0043565">
    <property type="term" value="F:sequence-specific DNA binding"/>
    <property type="evidence" value="ECO:0007669"/>
    <property type="project" value="UniProtKB-ARBA"/>
</dbReference>
<keyword evidence="3" id="KW-0479">Metal-binding</keyword>
<dbReference type="FunFam" id="3.30.160.60:FF:001370">
    <property type="entry name" value="Zinc finger protein"/>
    <property type="match status" value="1"/>
</dbReference>
<feature type="region of interest" description="Disordered" evidence="12">
    <location>
        <begin position="113"/>
        <end position="158"/>
    </location>
</feature>
<dbReference type="GO" id="GO:0005634">
    <property type="term" value="C:nucleus"/>
    <property type="evidence" value="ECO:0007669"/>
    <property type="project" value="UniProtKB-SubCell"/>
</dbReference>
<comment type="similarity">
    <text evidence="2">Belongs to the krueppel C2H2-type zinc-finger protein family.</text>
</comment>
<dbReference type="Pfam" id="PF00096">
    <property type="entry name" value="zf-C2H2"/>
    <property type="match status" value="1"/>
</dbReference>
<keyword evidence="9" id="KW-0804">Transcription</keyword>
<evidence type="ECO:0000256" key="4">
    <source>
        <dbReference type="ARBA" id="ARBA00022737"/>
    </source>
</evidence>
<protein>
    <submittedName>
        <fullName evidence="15">Zinc finger protein 85-like</fullName>
    </submittedName>
</protein>
<organism evidence="14 15">
    <name type="scientific">Branchiostoma belcheri</name>
    <name type="common">Amphioxus</name>
    <dbReference type="NCBI Taxonomy" id="7741"/>
    <lineage>
        <taxon>Eukaryota</taxon>
        <taxon>Metazoa</taxon>
        <taxon>Chordata</taxon>
        <taxon>Cephalochordata</taxon>
        <taxon>Leptocardii</taxon>
        <taxon>Amphioxiformes</taxon>
        <taxon>Branchiostomatidae</taxon>
        <taxon>Branchiostoma</taxon>
    </lineage>
</organism>
<evidence type="ECO:0000256" key="7">
    <source>
        <dbReference type="ARBA" id="ARBA00023015"/>
    </source>
</evidence>
<keyword evidence="8" id="KW-0238">DNA-binding</keyword>
<evidence type="ECO:0000256" key="3">
    <source>
        <dbReference type="ARBA" id="ARBA00022723"/>
    </source>
</evidence>
<evidence type="ECO:0000256" key="8">
    <source>
        <dbReference type="ARBA" id="ARBA00023125"/>
    </source>
</evidence>
<comment type="subcellular location">
    <subcellularLocation>
        <location evidence="1">Nucleus</location>
    </subcellularLocation>
</comment>
<evidence type="ECO:0000256" key="2">
    <source>
        <dbReference type="ARBA" id="ARBA00006991"/>
    </source>
</evidence>
<dbReference type="GO" id="GO:0008270">
    <property type="term" value="F:zinc ion binding"/>
    <property type="evidence" value="ECO:0007669"/>
    <property type="project" value="UniProtKB-KW"/>
</dbReference>
<dbReference type="AlphaFoldDB" id="A0A6P4Y986"/>
<keyword evidence="7" id="KW-0805">Transcription regulation</keyword>
<proteinExistence type="inferred from homology"/>
<feature type="domain" description="C2H2-type" evidence="13">
    <location>
        <begin position="506"/>
        <end position="533"/>
    </location>
</feature>
<dbReference type="Gene3D" id="3.30.160.60">
    <property type="entry name" value="Classic Zinc Finger"/>
    <property type="match status" value="7"/>
</dbReference>
<evidence type="ECO:0000256" key="6">
    <source>
        <dbReference type="ARBA" id="ARBA00022833"/>
    </source>
</evidence>
<dbReference type="SMART" id="SM00355">
    <property type="entry name" value="ZnF_C2H2"/>
    <property type="match status" value="15"/>
</dbReference>
<evidence type="ECO:0000256" key="11">
    <source>
        <dbReference type="PROSITE-ProRule" id="PRU00042"/>
    </source>
</evidence>
<keyword evidence="6" id="KW-0862">Zinc</keyword>
<evidence type="ECO:0000313" key="15">
    <source>
        <dbReference type="RefSeq" id="XP_019621038.1"/>
    </source>
</evidence>
<dbReference type="GO" id="GO:0045893">
    <property type="term" value="P:positive regulation of DNA-templated transcription"/>
    <property type="evidence" value="ECO:0007669"/>
    <property type="project" value="UniProtKB-ARBA"/>
</dbReference>
<dbReference type="PANTHER" id="PTHR24379:SF121">
    <property type="entry name" value="C2H2-TYPE DOMAIN-CONTAINING PROTEIN"/>
    <property type="match status" value="1"/>
</dbReference>
<reference evidence="15" key="1">
    <citation type="submission" date="2025-08" db="UniProtKB">
        <authorList>
            <consortium name="RefSeq"/>
        </authorList>
    </citation>
    <scope>IDENTIFICATION</scope>
    <source>
        <tissue evidence="15">Gonad</tissue>
    </source>
</reference>